<feature type="signal peptide" evidence="1">
    <location>
        <begin position="1"/>
        <end position="22"/>
    </location>
</feature>
<organism evidence="2 3">
    <name type="scientific">Actinoplanes cyaneus</name>
    <dbReference type="NCBI Taxonomy" id="52696"/>
    <lineage>
        <taxon>Bacteria</taxon>
        <taxon>Bacillati</taxon>
        <taxon>Actinomycetota</taxon>
        <taxon>Actinomycetes</taxon>
        <taxon>Micromonosporales</taxon>
        <taxon>Micromonosporaceae</taxon>
        <taxon>Actinoplanes</taxon>
    </lineage>
</organism>
<dbReference type="Proteomes" id="UP000619479">
    <property type="component" value="Unassembled WGS sequence"/>
</dbReference>
<keyword evidence="1" id="KW-0732">Signal</keyword>
<reference evidence="2" key="1">
    <citation type="submission" date="2021-01" db="EMBL/GenBank/DDBJ databases">
        <title>Whole genome shotgun sequence of Actinoplanes cyaneus NBRC 14990.</title>
        <authorList>
            <person name="Komaki H."/>
            <person name="Tamura T."/>
        </authorList>
    </citation>
    <scope>NUCLEOTIDE SEQUENCE</scope>
    <source>
        <strain evidence="2">NBRC 14990</strain>
    </source>
</reference>
<gene>
    <name evidence="2" type="ORF">Acy02nite_06350</name>
</gene>
<feature type="chain" id="PRO_5038897623" description="Secreted protein" evidence="1">
    <location>
        <begin position="23"/>
        <end position="124"/>
    </location>
</feature>
<evidence type="ECO:0000256" key="1">
    <source>
        <dbReference type="SAM" id="SignalP"/>
    </source>
</evidence>
<sequence length="124" mass="12075">MRRPAMYAAGLFLATGASLALAAGPAAAAVSNCKKHGSAASVHSTGHASGHGHRGAAAGDSWYPVPVPVGYPAGYYGGVNGFGNGFDNDCNTSIAQRNTQIGLINLNGIASGGNGGGLFGLGGC</sequence>
<comment type="caution">
    <text evidence="2">The sequence shown here is derived from an EMBL/GenBank/DDBJ whole genome shotgun (WGS) entry which is preliminary data.</text>
</comment>
<protein>
    <recommendedName>
        <fullName evidence="4">Secreted protein</fullName>
    </recommendedName>
</protein>
<dbReference type="AlphaFoldDB" id="A0A919IBK5"/>
<evidence type="ECO:0008006" key="4">
    <source>
        <dbReference type="Google" id="ProtNLM"/>
    </source>
</evidence>
<keyword evidence="3" id="KW-1185">Reference proteome</keyword>
<dbReference type="EMBL" id="BOMH01000004">
    <property type="protein sequence ID" value="GID62754.1"/>
    <property type="molecule type" value="Genomic_DNA"/>
</dbReference>
<evidence type="ECO:0000313" key="3">
    <source>
        <dbReference type="Proteomes" id="UP000619479"/>
    </source>
</evidence>
<name>A0A919IBK5_9ACTN</name>
<evidence type="ECO:0000313" key="2">
    <source>
        <dbReference type="EMBL" id="GID62754.1"/>
    </source>
</evidence>
<dbReference type="RefSeq" id="WP_203738226.1">
    <property type="nucleotide sequence ID" value="NZ_BAAAUC010000021.1"/>
</dbReference>
<proteinExistence type="predicted"/>
<accession>A0A919IBK5</accession>